<dbReference type="GO" id="GO:0005634">
    <property type="term" value="C:nucleus"/>
    <property type="evidence" value="ECO:0007669"/>
    <property type="project" value="UniProtKB-SubCell"/>
</dbReference>
<reference evidence="10" key="1">
    <citation type="submission" date="2025-08" db="UniProtKB">
        <authorList>
            <consortium name="RefSeq"/>
        </authorList>
    </citation>
    <scope>IDENTIFICATION</scope>
    <source>
        <tissue evidence="10">Fruit stalk</tissue>
    </source>
</reference>
<dbReference type="GO" id="GO:0043565">
    <property type="term" value="F:sequence-specific DNA binding"/>
    <property type="evidence" value="ECO:0007669"/>
    <property type="project" value="InterPro"/>
</dbReference>
<sequence>MAEQGTRSKLSAPTRPTITLPPRPAMDGLFSSGSGLSPGPMTLVSAFFSDPDSTDHRSFSQILAGAMASPGAILPYNSMDGSFVEVGFKDGGEKSPGFKQSRPLNLAVARSPLFTVPPGLSPSGLLNSPGFFCLSPQSPFGISHQQALAQVTAQAALAQSQVCAQTEYQTLSVAAPSEPLTRHPSFNPEGTSQQMPPSVSDPQSSAMEHTEGSQSDRKNQPSVAVDKPAEDGYNWRKYGQKPIKGCEYPRSYYKCTHLNCPVKKQVERSADGQITEIIYKGQHNHEKPQPNKQAKGVSDGNANAQSNPELGSQGVAGNFNKLSEIVPAHSIPGKNHESTQAAELPGLSDSEEGCDEESREERDDGDEPNPKRRNSAGETAVVLSHKTVTEPKIIVQTRSEVDLLDDGYRWRKYGQKVVKGNPHPRSYYKCTSAGCNVRKHVERASTDPKAVITTYEGKHNHDVPAARNSSHNTVNNSLPLPKPQRVVAEKHSLLKETDFGNNAQAPAVLRLKEEQIRV</sequence>
<evidence type="ECO:0000256" key="7">
    <source>
        <dbReference type="SAM" id="MobiDB-lite"/>
    </source>
</evidence>
<proteinExistence type="predicted"/>
<keyword evidence="9" id="KW-1185">Reference proteome</keyword>
<dbReference type="SMART" id="SM00774">
    <property type="entry name" value="WRKY"/>
    <property type="match status" value="2"/>
</dbReference>
<evidence type="ECO:0000256" key="1">
    <source>
        <dbReference type="ARBA" id="ARBA00004123"/>
    </source>
</evidence>
<feature type="region of interest" description="Disordered" evidence="7">
    <location>
        <begin position="174"/>
        <end position="240"/>
    </location>
</feature>
<dbReference type="OrthoDB" id="2021103at2759"/>
<keyword evidence="6" id="KW-0539">Nucleus</keyword>
<dbReference type="PROSITE" id="PS50811">
    <property type="entry name" value="WRKY"/>
    <property type="match status" value="2"/>
</dbReference>
<keyword evidence="5" id="KW-0804">Transcription</keyword>
<dbReference type="InterPro" id="IPR003657">
    <property type="entry name" value="WRKY_dom"/>
</dbReference>
<feature type="domain" description="WRKY" evidence="8">
    <location>
        <begin position="224"/>
        <end position="288"/>
    </location>
</feature>
<evidence type="ECO:0000256" key="4">
    <source>
        <dbReference type="ARBA" id="ARBA00023125"/>
    </source>
</evidence>
<dbReference type="FunFam" id="2.20.25.80:FF:000001">
    <property type="entry name" value="WRKY transcription factor 33"/>
    <property type="match status" value="1"/>
</dbReference>
<gene>
    <name evidence="10" type="primary">LOC111316717</name>
</gene>
<feature type="compositionally biased region" description="Basic and acidic residues" evidence="7">
    <location>
        <begin position="208"/>
        <end position="219"/>
    </location>
</feature>
<dbReference type="InterPro" id="IPR036576">
    <property type="entry name" value="WRKY_dom_sf"/>
</dbReference>
<dbReference type="PANTHER" id="PTHR31221:SF141">
    <property type="entry name" value="WRKY PROTEIN"/>
    <property type="match status" value="1"/>
</dbReference>
<dbReference type="GO" id="GO:0003700">
    <property type="term" value="F:DNA-binding transcription factor activity"/>
    <property type="evidence" value="ECO:0007669"/>
    <property type="project" value="InterPro"/>
</dbReference>
<feature type="region of interest" description="Disordered" evidence="7">
    <location>
        <begin position="280"/>
        <end position="316"/>
    </location>
</feature>
<organism evidence="9 10">
    <name type="scientific">Durio zibethinus</name>
    <name type="common">Durian</name>
    <dbReference type="NCBI Taxonomy" id="66656"/>
    <lineage>
        <taxon>Eukaryota</taxon>
        <taxon>Viridiplantae</taxon>
        <taxon>Streptophyta</taxon>
        <taxon>Embryophyta</taxon>
        <taxon>Tracheophyta</taxon>
        <taxon>Spermatophyta</taxon>
        <taxon>Magnoliopsida</taxon>
        <taxon>eudicotyledons</taxon>
        <taxon>Gunneridae</taxon>
        <taxon>Pentapetalae</taxon>
        <taxon>rosids</taxon>
        <taxon>malvids</taxon>
        <taxon>Malvales</taxon>
        <taxon>Malvaceae</taxon>
        <taxon>Helicteroideae</taxon>
        <taxon>Durio</taxon>
    </lineage>
</organism>
<dbReference type="AlphaFoldDB" id="A0A6P6BBT0"/>
<dbReference type="SUPFAM" id="SSF118290">
    <property type="entry name" value="WRKY DNA-binding domain"/>
    <property type="match status" value="2"/>
</dbReference>
<protein>
    <submittedName>
        <fullName evidence="10">Probable WRKY transcription factor 3</fullName>
    </submittedName>
</protein>
<dbReference type="InterPro" id="IPR044810">
    <property type="entry name" value="WRKY_plant"/>
</dbReference>
<evidence type="ECO:0000256" key="3">
    <source>
        <dbReference type="ARBA" id="ARBA00023015"/>
    </source>
</evidence>
<dbReference type="RefSeq" id="XP_022774529.1">
    <property type="nucleotide sequence ID" value="XM_022918794.1"/>
</dbReference>
<dbReference type="KEGG" id="dzi:111316717"/>
<feature type="compositionally biased region" description="Polar residues" evidence="7">
    <location>
        <begin position="300"/>
        <end position="310"/>
    </location>
</feature>
<feature type="compositionally biased region" description="Acidic residues" evidence="7">
    <location>
        <begin position="349"/>
        <end position="367"/>
    </location>
</feature>
<feature type="compositionally biased region" description="Polar residues" evidence="7">
    <location>
        <begin position="188"/>
        <end position="207"/>
    </location>
</feature>
<dbReference type="Pfam" id="PF03106">
    <property type="entry name" value="WRKY"/>
    <property type="match status" value="2"/>
</dbReference>
<evidence type="ECO:0000256" key="5">
    <source>
        <dbReference type="ARBA" id="ARBA00023163"/>
    </source>
</evidence>
<evidence type="ECO:0000256" key="6">
    <source>
        <dbReference type="ARBA" id="ARBA00023242"/>
    </source>
</evidence>
<dbReference type="PANTHER" id="PTHR31221">
    <property type="entry name" value="WRKY TRANSCRIPTION FACTOR PROTEIN 1-RELATED"/>
    <property type="match status" value="1"/>
</dbReference>
<keyword evidence="3" id="KW-0805">Transcription regulation</keyword>
<evidence type="ECO:0000313" key="10">
    <source>
        <dbReference type="RefSeq" id="XP_022774529.1"/>
    </source>
</evidence>
<keyword evidence="2" id="KW-0677">Repeat</keyword>
<dbReference type="GeneID" id="111316717"/>
<feature type="region of interest" description="Disordered" evidence="7">
    <location>
        <begin position="329"/>
        <end position="379"/>
    </location>
</feature>
<comment type="subcellular location">
    <subcellularLocation>
        <location evidence="1">Nucleus</location>
    </subcellularLocation>
</comment>
<evidence type="ECO:0000259" key="8">
    <source>
        <dbReference type="PROSITE" id="PS50811"/>
    </source>
</evidence>
<feature type="compositionally biased region" description="Polar residues" evidence="7">
    <location>
        <begin position="1"/>
        <end position="11"/>
    </location>
</feature>
<keyword evidence="4" id="KW-0238">DNA-binding</keyword>
<dbReference type="FunFam" id="2.20.25.80:FF:000006">
    <property type="entry name" value="WRKY transcription factor"/>
    <property type="match status" value="1"/>
</dbReference>
<accession>A0A6P6BBT0</accession>
<feature type="region of interest" description="Disordered" evidence="7">
    <location>
        <begin position="1"/>
        <end position="34"/>
    </location>
</feature>
<dbReference type="Proteomes" id="UP000515121">
    <property type="component" value="Unplaced"/>
</dbReference>
<name>A0A6P6BBT0_DURZI</name>
<evidence type="ECO:0000313" key="9">
    <source>
        <dbReference type="Proteomes" id="UP000515121"/>
    </source>
</evidence>
<evidence type="ECO:0000256" key="2">
    <source>
        <dbReference type="ARBA" id="ARBA00022737"/>
    </source>
</evidence>
<feature type="domain" description="WRKY" evidence="8">
    <location>
        <begin position="399"/>
        <end position="464"/>
    </location>
</feature>
<dbReference type="Gene3D" id="2.20.25.80">
    <property type="entry name" value="WRKY domain"/>
    <property type="match status" value="2"/>
</dbReference>